<dbReference type="HOGENOM" id="CLU_031644_0_0_1"/>
<evidence type="ECO:0000313" key="3">
    <source>
        <dbReference type="EMBL" id="EMR72429.1"/>
    </source>
</evidence>
<evidence type="ECO:0000259" key="2">
    <source>
        <dbReference type="Pfam" id="PF26434"/>
    </source>
</evidence>
<accession>M7T0J4</accession>
<feature type="region of interest" description="Disordered" evidence="1">
    <location>
        <begin position="1"/>
        <end position="60"/>
    </location>
</feature>
<dbReference type="OMA" id="EEAWVDD"/>
<feature type="compositionally biased region" description="Low complexity" evidence="1">
    <location>
        <begin position="30"/>
        <end position="47"/>
    </location>
</feature>
<evidence type="ECO:0000313" key="4">
    <source>
        <dbReference type="Proteomes" id="UP000012174"/>
    </source>
</evidence>
<feature type="domain" description="YAG7-like dimerisation" evidence="2">
    <location>
        <begin position="177"/>
        <end position="260"/>
    </location>
</feature>
<dbReference type="OrthoDB" id="5399559at2759"/>
<reference evidence="4" key="1">
    <citation type="journal article" date="2013" name="Genome Announc.">
        <title>Draft genome sequence of the grapevine dieback fungus Eutypa lata UCR-EL1.</title>
        <authorList>
            <person name="Blanco-Ulate B."/>
            <person name="Rolshausen P.E."/>
            <person name="Cantu D."/>
        </authorList>
    </citation>
    <scope>NUCLEOTIDE SEQUENCE [LARGE SCALE GENOMIC DNA]</scope>
    <source>
        <strain evidence="4">UCR-EL1</strain>
    </source>
</reference>
<name>M7T0J4_EUTLA</name>
<dbReference type="eggNOG" id="ENOG502S59W">
    <property type="taxonomic scope" value="Eukaryota"/>
</dbReference>
<dbReference type="AlphaFoldDB" id="M7T0J4"/>
<dbReference type="InterPro" id="IPR058602">
    <property type="entry name" value="YAG7_dimerisation_dom"/>
</dbReference>
<keyword evidence="4" id="KW-1185">Reference proteome</keyword>
<dbReference type="STRING" id="1287681.M7T0J4"/>
<feature type="compositionally biased region" description="Polar residues" evidence="1">
    <location>
        <begin position="1"/>
        <end position="14"/>
    </location>
</feature>
<feature type="region of interest" description="Disordered" evidence="1">
    <location>
        <begin position="154"/>
        <end position="174"/>
    </location>
</feature>
<sequence>MPSSTVQNPPVQTESKSAKKKKTKVDPQIESPAPSVSPAPEKSSSVSGAYNGQDENGETAYIRELQKNVRNLNKKISNASRTDSIVAEHKDKSLDELVQLKLLNNDQRAQRLKKPQLEAQLAQIEEQLAQFKKVDEEYRTRLAAEKTTLEKSLSDKFESEKNEAVNQEKEKAAADSKKTLHDSLLVLSQFLRLAAARRSEEADAGLDENMALEGVLLNVYSGDEGAVSTILKLIEGSEEKTQSVSGEELQTSFAQVKAAAVAHVSAFANIDAAPEATETAEAPAQSSEPITTDPTIAYAGLTEIDAAGETTPLTNGHTESGPDSAIPANADVADNAANAAAEAQWDPNTDLSASQEEWVKVPRNPTETEIGLTATPAETGNVQSWADDQPDHPPQVTDSKISLPPLPMRMTASIKSSVTDHADTNERVAMVSGEAVDVVTVAAAATAARGVGVGEVVVDRAVAEDVTKSRRGFLVLTTG</sequence>
<protein>
    <recommendedName>
        <fullName evidence="2">YAG7-like dimerisation domain-containing protein</fullName>
    </recommendedName>
</protein>
<dbReference type="Pfam" id="PF26434">
    <property type="entry name" value="YAG7_C"/>
    <property type="match status" value="1"/>
</dbReference>
<dbReference type="KEGG" id="ela:UCREL1_516"/>
<feature type="region of interest" description="Disordered" evidence="1">
    <location>
        <begin position="309"/>
        <end position="329"/>
    </location>
</feature>
<dbReference type="EMBL" id="KB705457">
    <property type="protein sequence ID" value="EMR72429.1"/>
    <property type="molecule type" value="Genomic_DNA"/>
</dbReference>
<evidence type="ECO:0000256" key="1">
    <source>
        <dbReference type="SAM" id="MobiDB-lite"/>
    </source>
</evidence>
<gene>
    <name evidence="3" type="ORF">UCREL1_516</name>
</gene>
<organism evidence="3 4">
    <name type="scientific">Eutypa lata (strain UCR-EL1)</name>
    <name type="common">Grapevine dieback disease fungus</name>
    <name type="synonym">Eutypa armeniacae</name>
    <dbReference type="NCBI Taxonomy" id="1287681"/>
    <lineage>
        <taxon>Eukaryota</taxon>
        <taxon>Fungi</taxon>
        <taxon>Dikarya</taxon>
        <taxon>Ascomycota</taxon>
        <taxon>Pezizomycotina</taxon>
        <taxon>Sordariomycetes</taxon>
        <taxon>Xylariomycetidae</taxon>
        <taxon>Xylariales</taxon>
        <taxon>Diatrypaceae</taxon>
        <taxon>Eutypa</taxon>
    </lineage>
</organism>
<proteinExistence type="predicted"/>
<dbReference type="Proteomes" id="UP000012174">
    <property type="component" value="Unassembled WGS sequence"/>
</dbReference>